<accession>A0A0Q0G490</accession>
<evidence type="ECO:0000256" key="2">
    <source>
        <dbReference type="ARBA" id="ARBA00023015"/>
    </source>
</evidence>
<dbReference type="PROSITE" id="PS50977">
    <property type="entry name" value="HTH_TETR_2"/>
    <property type="match status" value="1"/>
</dbReference>
<comment type="caution">
    <text evidence="7">The sequence shown here is derived from an EMBL/GenBank/DDBJ whole genome shotgun (WGS) entry which is preliminary data.</text>
</comment>
<organism evidence="7 8">
    <name type="scientific">Pseudomonas syringae pv. spinaceae</name>
    <dbReference type="NCBI Taxonomy" id="264459"/>
    <lineage>
        <taxon>Bacteria</taxon>
        <taxon>Pseudomonadati</taxon>
        <taxon>Pseudomonadota</taxon>
        <taxon>Gammaproteobacteria</taxon>
        <taxon>Pseudomonadales</taxon>
        <taxon>Pseudomonadaceae</taxon>
        <taxon>Pseudomonas</taxon>
        <taxon>Pseudomonas syringae</taxon>
    </lineage>
</organism>
<dbReference type="SUPFAM" id="SSF46689">
    <property type="entry name" value="Homeodomain-like"/>
    <property type="match status" value="1"/>
</dbReference>
<dbReference type="InterPro" id="IPR036271">
    <property type="entry name" value="Tet_transcr_reg_TetR-rel_C_sf"/>
</dbReference>
<dbReference type="PANTHER" id="PTHR30055">
    <property type="entry name" value="HTH-TYPE TRANSCRIPTIONAL REGULATOR RUTR"/>
    <property type="match status" value="1"/>
</dbReference>
<dbReference type="InterPro" id="IPR050109">
    <property type="entry name" value="HTH-type_TetR-like_transc_reg"/>
</dbReference>
<dbReference type="PRINTS" id="PR00455">
    <property type="entry name" value="HTHTETR"/>
</dbReference>
<evidence type="ECO:0000256" key="4">
    <source>
        <dbReference type="ARBA" id="ARBA00023163"/>
    </source>
</evidence>
<reference evidence="7 8" key="1">
    <citation type="submission" date="2015-09" db="EMBL/GenBank/DDBJ databases">
        <title>Genome announcement of multiple Pseudomonas syringae strains.</title>
        <authorList>
            <person name="Thakur S."/>
            <person name="Wang P.W."/>
            <person name="Gong Y."/>
            <person name="Weir B.S."/>
            <person name="Guttman D.S."/>
        </authorList>
    </citation>
    <scope>NUCLEOTIDE SEQUENCE [LARGE SCALE GENOMIC DNA]</scope>
    <source>
        <strain evidence="7 8">ICMP16929</strain>
    </source>
</reference>
<dbReference type="EMBL" id="LJRI01001170">
    <property type="protein sequence ID" value="KPY71645.1"/>
    <property type="molecule type" value="Genomic_DNA"/>
</dbReference>
<feature type="DNA-binding region" description="H-T-H motif" evidence="5">
    <location>
        <begin position="48"/>
        <end position="67"/>
    </location>
</feature>
<gene>
    <name evidence="7" type="ORF">ALO94_05411</name>
</gene>
<keyword evidence="2" id="KW-0805">Transcription regulation</keyword>
<evidence type="ECO:0000259" key="6">
    <source>
        <dbReference type="PROSITE" id="PS50977"/>
    </source>
</evidence>
<evidence type="ECO:0000256" key="3">
    <source>
        <dbReference type="ARBA" id="ARBA00023125"/>
    </source>
</evidence>
<dbReference type="AlphaFoldDB" id="A0A0Q0G490"/>
<proteinExistence type="predicted"/>
<evidence type="ECO:0000313" key="7">
    <source>
        <dbReference type="EMBL" id="KPY71645.1"/>
    </source>
</evidence>
<dbReference type="GO" id="GO:0000976">
    <property type="term" value="F:transcription cis-regulatory region binding"/>
    <property type="evidence" value="ECO:0007669"/>
    <property type="project" value="TreeGrafter"/>
</dbReference>
<dbReference type="Pfam" id="PF00440">
    <property type="entry name" value="TetR_N"/>
    <property type="match status" value="1"/>
</dbReference>
<dbReference type="Pfam" id="PF13977">
    <property type="entry name" value="TetR_C_6"/>
    <property type="match status" value="1"/>
</dbReference>
<dbReference type="InterPro" id="IPR009057">
    <property type="entry name" value="Homeodomain-like_sf"/>
</dbReference>
<keyword evidence="3 5" id="KW-0238">DNA-binding</keyword>
<keyword evidence="4" id="KW-0804">Transcription</keyword>
<evidence type="ECO:0000313" key="8">
    <source>
        <dbReference type="Proteomes" id="UP000050384"/>
    </source>
</evidence>
<name>A0A0Q0G490_PSESX</name>
<dbReference type="GO" id="GO:0003700">
    <property type="term" value="F:DNA-binding transcription factor activity"/>
    <property type="evidence" value="ECO:0007669"/>
    <property type="project" value="TreeGrafter"/>
</dbReference>
<evidence type="ECO:0000256" key="1">
    <source>
        <dbReference type="ARBA" id="ARBA00022491"/>
    </source>
</evidence>
<dbReference type="PATRIC" id="fig|264459.3.peg.6160"/>
<keyword evidence="1" id="KW-0678">Repressor</keyword>
<dbReference type="InterPro" id="IPR001647">
    <property type="entry name" value="HTH_TetR"/>
</dbReference>
<dbReference type="Proteomes" id="UP000050384">
    <property type="component" value="Unassembled WGS sequence"/>
</dbReference>
<dbReference type="InterPro" id="IPR039538">
    <property type="entry name" value="BetI_C"/>
</dbReference>
<protein>
    <submittedName>
        <fullName evidence="7">Transcriptional regulator, TetR family</fullName>
    </submittedName>
</protein>
<dbReference type="Gene3D" id="1.10.357.10">
    <property type="entry name" value="Tetracycline Repressor, domain 2"/>
    <property type="match status" value="1"/>
</dbReference>
<dbReference type="SUPFAM" id="SSF48498">
    <property type="entry name" value="Tetracyclin repressor-like, C-terminal domain"/>
    <property type="match status" value="1"/>
</dbReference>
<sequence length="220" mass="24269">MPMSVNSSNCGAPPAVKRRRIPKGDLRKVEIIQAAMIIFARDGYAGASLTNIAKVAGISQVGLLHHFPNKLALLQAVLEHRDTYVASRLQEADQDGSLQGFMSFLKLVMSFSIEDAAVSQALMIINTESLSVTHPAHRWFSERFGIVHGHLQAHLNALIQAGEVRSDVDVRQISLEIAAMMDGMQIQWLRSPGDVQIEQAFARFIERLARDLTGRQATIT</sequence>
<dbReference type="PANTHER" id="PTHR30055:SF234">
    <property type="entry name" value="HTH-TYPE TRANSCRIPTIONAL REGULATOR BETI"/>
    <property type="match status" value="1"/>
</dbReference>
<feature type="domain" description="HTH tetR-type" evidence="6">
    <location>
        <begin position="25"/>
        <end position="85"/>
    </location>
</feature>
<evidence type="ECO:0000256" key="5">
    <source>
        <dbReference type="PROSITE-ProRule" id="PRU00335"/>
    </source>
</evidence>